<evidence type="ECO:0000313" key="2">
    <source>
        <dbReference type="EMBL" id="PZV34706.1"/>
    </source>
</evidence>
<accession>A0A2W7DTV3</accession>
<dbReference type="EMBL" id="MZXV01000070">
    <property type="protein sequence ID" value="PZV34706.1"/>
    <property type="molecule type" value="Genomic_DNA"/>
</dbReference>
<dbReference type="RefSeq" id="WP_111548020.1">
    <property type="nucleotide sequence ID" value="NZ_MZXV01000070.1"/>
</dbReference>
<dbReference type="InterPro" id="IPR036010">
    <property type="entry name" value="2Fe-2S_ferredoxin-like_sf"/>
</dbReference>
<protein>
    <submittedName>
        <fullName evidence="2">NAD(FAD)-dependent dehydrogenase</fullName>
    </submittedName>
</protein>
<dbReference type="GO" id="GO:0016491">
    <property type="term" value="F:oxidoreductase activity"/>
    <property type="evidence" value="ECO:0007669"/>
    <property type="project" value="UniProtKB-KW"/>
</dbReference>
<dbReference type="Proteomes" id="UP000248616">
    <property type="component" value="Unassembled WGS sequence"/>
</dbReference>
<keyword evidence="1" id="KW-0560">Oxidoreductase</keyword>
<dbReference type="SUPFAM" id="SSF54292">
    <property type="entry name" value="2Fe-2S ferredoxin-like"/>
    <property type="match status" value="1"/>
</dbReference>
<dbReference type="AlphaFoldDB" id="A0A2W7DTV3"/>
<gene>
    <name evidence="2" type="ORF">B5V02_31870</name>
</gene>
<evidence type="ECO:0000256" key="1">
    <source>
        <dbReference type="ARBA" id="ARBA00023002"/>
    </source>
</evidence>
<proteinExistence type="predicted"/>
<evidence type="ECO:0000313" key="3">
    <source>
        <dbReference type="Proteomes" id="UP000248616"/>
    </source>
</evidence>
<name>A0A2W7DTV3_9HYPH</name>
<dbReference type="InterPro" id="IPR042204">
    <property type="entry name" value="2Fe-2S-bd_N"/>
</dbReference>
<dbReference type="Pfam" id="PF13510">
    <property type="entry name" value="Fer2_4"/>
    <property type="match status" value="1"/>
</dbReference>
<comment type="caution">
    <text evidence="2">The sequence shown here is derived from an EMBL/GenBank/DDBJ whole genome shotgun (WGS) entry which is preliminary data.</text>
</comment>
<keyword evidence="3" id="KW-1185">Reference proteome</keyword>
<dbReference type="Gene3D" id="3.10.20.440">
    <property type="entry name" value="2Fe-2S iron-sulphur cluster binding domain, sarcosine oxidase, alpha subunit, N-terminal domain"/>
    <property type="match status" value="1"/>
</dbReference>
<dbReference type="OrthoDB" id="573392at2"/>
<reference evidence="3" key="1">
    <citation type="submission" date="2017-03" db="EMBL/GenBank/DDBJ databases">
        <authorList>
            <person name="Safronova V.I."/>
            <person name="Sazanova A.L."/>
            <person name="Chirak E.R."/>
        </authorList>
    </citation>
    <scope>NUCLEOTIDE SEQUENCE [LARGE SCALE GENOMIC DNA]</scope>
    <source>
        <strain evidence="3">Ach-343</strain>
    </source>
</reference>
<sequence length="106" mass="11595">MTSNESGRFRRLGEEGRSRLVFSIDGQPAEGCKGDSLLVAMLMQIRHLRSSEFGDGNRAGFCLMGACQDCWVWTDTGERLRACTTPLAAGMRIATKAPEQAWPSLA</sequence>
<dbReference type="GO" id="GO:0051536">
    <property type="term" value="F:iron-sulfur cluster binding"/>
    <property type="evidence" value="ECO:0007669"/>
    <property type="project" value="InterPro"/>
</dbReference>
<organism evidence="2 3">
    <name type="scientific">Mesorhizobium kowhaii</name>
    <dbReference type="NCBI Taxonomy" id="1300272"/>
    <lineage>
        <taxon>Bacteria</taxon>
        <taxon>Pseudomonadati</taxon>
        <taxon>Pseudomonadota</taxon>
        <taxon>Alphaproteobacteria</taxon>
        <taxon>Hyphomicrobiales</taxon>
        <taxon>Phyllobacteriaceae</taxon>
        <taxon>Mesorhizobium</taxon>
    </lineage>
</organism>